<gene>
    <name evidence="2" type="ORF">A3E90_00290</name>
</gene>
<dbReference type="EMBL" id="MHNC01000055">
    <property type="protein sequence ID" value="OGZ37559.1"/>
    <property type="molecule type" value="Genomic_DNA"/>
</dbReference>
<dbReference type="SUPFAM" id="SSF49363">
    <property type="entry name" value="Purple acid phosphatase, N-terminal domain"/>
    <property type="match status" value="1"/>
</dbReference>
<dbReference type="Proteomes" id="UP000177247">
    <property type="component" value="Unassembled WGS sequence"/>
</dbReference>
<dbReference type="Gene3D" id="2.60.40.380">
    <property type="entry name" value="Purple acid phosphatase-like, N-terminal"/>
    <property type="match status" value="1"/>
</dbReference>
<name>A0A1G2FHK7_9BACT</name>
<proteinExistence type="predicted"/>
<dbReference type="PROSITE" id="PS50853">
    <property type="entry name" value="FN3"/>
    <property type="match status" value="1"/>
</dbReference>
<dbReference type="InterPro" id="IPR008963">
    <property type="entry name" value="Purple_acid_Pase-like_N"/>
</dbReference>
<organism evidence="2 3">
    <name type="scientific">Candidatus Portnoybacteria bacterium RIFCSPHIGHO2_12_FULL_40_11</name>
    <dbReference type="NCBI Taxonomy" id="1801998"/>
    <lineage>
        <taxon>Bacteria</taxon>
        <taxon>Candidatus Portnoyibacteriota</taxon>
    </lineage>
</organism>
<dbReference type="AlphaFoldDB" id="A0A1G2FHK7"/>
<dbReference type="Pfam" id="PF16656">
    <property type="entry name" value="Pur_ac_phosph_N"/>
    <property type="match status" value="1"/>
</dbReference>
<evidence type="ECO:0000313" key="2">
    <source>
        <dbReference type="EMBL" id="OGZ37559.1"/>
    </source>
</evidence>
<dbReference type="InterPro" id="IPR015914">
    <property type="entry name" value="PAPs_N"/>
</dbReference>
<dbReference type="GO" id="GO:0046872">
    <property type="term" value="F:metal ion binding"/>
    <property type="evidence" value="ECO:0007669"/>
    <property type="project" value="InterPro"/>
</dbReference>
<feature type="domain" description="Fibronectin type-III" evidence="1">
    <location>
        <begin position="211"/>
        <end position="305"/>
    </location>
</feature>
<dbReference type="GO" id="GO:0003993">
    <property type="term" value="F:acid phosphatase activity"/>
    <property type="evidence" value="ECO:0007669"/>
    <property type="project" value="InterPro"/>
</dbReference>
<dbReference type="CDD" id="cd00063">
    <property type="entry name" value="FN3"/>
    <property type="match status" value="1"/>
</dbReference>
<dbReference type="InterPro" id="IPR003961">
    <property type="entry name" value="FN3_dom"/>
</dbReference>
<protein>
    <recommendedName>
        <fullName evidence="1">Fibronectin type-III domain-containing protein</fullName>
    </recommendedName>
</protein>
<accession>A0A1G2FHK7</accession>
<evidence type="ECO:0000313" key="3">
    <source>
        <dbReference type="Proteomes" id="UP000177247"/>
    </source>
</evidence>
<comment type="caution">
    <text evidence="2">The sequence shown here is derived from an EMBL/GenBank/DDBJ whole genome shotgun (WGS) entry which is preliminary data.</text>
</comment>
<sequence>MKTNRLIYKPIIFLALIMALFLVLIAPFFVSAAEEYPNGSLIRAQDDYKVYVIFNDKKRWLKNLEVFNSYNFKWENVKIVNSDTIKNIGFNNLVRTEGDAKVYALNDFGHKRHILNLDVFNSYNFKWEDVAVIAKEEISSYPESSLIRKAEDTRVYFLENNKKRWVNSIKSFIAHNFNWDEVHIVNDIDFGTYGAGEVLGEEPTEEAKAPVISNIQTTDITENSVKIIWETDKLADSKVNYSLNSPVTEAAAVSDSNFTESHSINLINLTPNTTYYYNVVSSDESGNKAVSGEKSFITLLSAPQVGENVRITTALGQAAFPAAVFTGLEYGLTWQDSREGENSEIYFTRLDADGRKTGNDINISNNPNKISSNPFIVWTGAEFGVVWSEYSSDSKENENGCYLYFIRLDANGVKQGKNSLITSDNYGSCPSNPSMVWTGSEYGVSWHENRLGLATSRIFFTKLNNLGEKQGEDMQISRDSISEDSSITWSGKEFGLVWKESLPASKIYFVRLDKSGVKQDNEIKINNTGGASLYPSIIWNGSNYAVIWQGEDKENERQIYFVELDQNGNKPLDDIVITSNSLGNYSIFPSFIWTGNEFGVSWRQGEGSIYFVRLDASGAKKNTGLKISDASSGEAKHPVVVWNNLKNKYGIIWDDTRNNNKGEIYFSIQDASF</sequence>
<reference evidence="2 3" key="1">
    <citation type="journal article" date="2016" name="Nat. Commun.">
        <title>Thousands of microbial genomes shed light on interconnected biogeochemical processes in an aquifer system.</title>
        <authorList>
            <person name="Anantharaman K."/>
            <person name="Brown C.T."/>
            <person name="Hug L.A."/>
            <person name="Sharon I."/>
            <person name="Castelle C.J."/>
            <person name="Probst A.J."/>
            <person name="Thomas B.C."/>
            <person name="Singh A."/>
            <person name="Wilkins M.J."/>
            <person name="Karaoz U."/>
            <person name="Brodie E.L."/>
            <person name="Williams K.H."/>
            <person name="Hubbard S.S."/>
            <person name="Banfield J.F."/>
        </authorList>
    </citation>
    <scope>NUCLEOTIDE SEQUENCE [LARGE SCALE GENOMIC DNA]</scope>
</reference>
<evidence type="ECO:0000259" key="1">
    <source>
        <dbReference type="PROSITE" id="PS50853"/>
    </source>
</evidence>